<sequence length="128" mass="15265">MRIKKQQEQKDCGLVCLQGFFYYFYKQWISINELRKNANFSENGLNLVELKNLANKYGIKLQILQGDFQSFLNWKIDQKMILLLNNNNIFHYVILENKDDKFITYTDPQKGKITETISEFEKNTLILL</sequence>
<organism evidence="2 3">
    <name type="scientific">[Mycoplasma] gypis</name>
    <dbReference type="NCBI Taxonomy" id="92404"/>
    <lineage>
        <taxon>Bacteria</taxon>
        <taxon>Bacillati</taxon>
        <taxon>Mycoplasmatota</taxon>
        <taxon>Mycoplasmoidales</taxon>
        <taxon>Metamycoplasmataceae</taxon>
        <taxon>Metamycoplasma</taxon>
    </lineage>
</organism>
<name>A0ABZ2RP28_9BACT</name>
<accession>A0ABZ2RP28</accession>
<dbReference type="Pfam" id="PF03412">
    <property type="entry name" value="Peptidase_C39"/>
    <property type="match status" value="1"/>
</dbReference>
<evidence type="ECO:0000313" key="3">
    <source>
        <dbReference type="Proteomes" id="UP001460679"/>
    </source>
</evidence>
<dbReference type="Gene3D" id="3.90.70.10">
    <property type="entry name" value="Cysteine proteinases"/>
    <property type="match status" value="1"/>
</dbReference>
<dbReference type="InterPro" id="IPR005074">
    <property type="entry name" value="Peptidase_C39"/>
</dbReference>
<protein>
    <submittedName>
        <fullName evidence="2">Cysteine peptidase family C39 domain-containing protein</fullName>
    </submittedName>
</protein>
<dbReference type="EMBL" id="CP148066">
    <property type="protein sequence ID" value="WXL28180.1"/>
    <property type="molecule type" value="Genomic_DNA"/>
</dbReference>
<evidence type="ECO:0000259" key="1">
    <source>
        <dbReference type="PROSITE" id="PS50990"/>
    </source>
</evidence>
<gene>
    <name evidence="2" type="ORF">WG616_02300</name>
</gene>
<dbReference type="PROSITE" id="PS50990">
    <property type="entry name" value="PEPTIDASE_C39"/>
    <property type="match status" value="1"/>
</dbReference>
<dbReference type="Proteomes" id="UP001460679">
    <property type="component" value="Chromosome"/>
</dbReference>
<reference evidence="2" key="1">
    <citation type="submission" date="2024-03" db="EMBL/GenBank/DDBJ databases">
        <title>Complete genome sequence of Mycoplasma gypis type strain B1/T1.</title>
        <authorList>
            <person name="Spergser J."/>
        </authorList>
    </citation>
    <scope>NUCLEOTIDE SEQUENCE [LARGE SCALE GENOMIC DNA]</scope>
    <source>
        <strain evidence="2">B1/T1</strain>
    </source>
</reference>
<dbReference type="RefSeq" id="WP_205498316.1">
    <property type="nucleotide sequence ID" value="NZ_CP148066.1"/>
</dbReference>
<evidence type="ECO:0000313" key="2">
    <source>
        <dbReference type="EMBL" id="WXL28180.1"/>
    </source>
</evidence>
<feature type="domain" description="Peptidase C39" evidence="1">
    <location>
        <begin position="6"/>
        <end position="128"/>
    </location>
</feature>
<proteinExistence type="predicted"/>
<keyword evidence="3" id="KW-1185">Reference proteome</keyword>